<dbReference type="Proteomes" id="UP001158576">
    <property type="component" value="Chromosome 2"/>
</dbReference>
<sequence>MGKLPEEKYKGDHHVDPEGNKVSVSKKSRCRKFCCRFFAVTFGLLTTYISTILIVYKRVQKRIAIDTLDLPTQGGSDNYCDSFYVEPSSSVGPYLYDNTFDISSPIDWSDSGGENALNKFRAIGTHNSYHRQQYPGSPTYWANWWARAIPDWSYEHPPLTQQFSMGWRTLELDFHMRKKASLIYHIQMWDQLTNECTCAASCFKLINDWSEANAGHFPLFIMLEPKLLGFLEDSEAMREEITLEKLLLFEQLAIQSFGNKIVTPDALRNGKESVLASIQESGWPSVENFYGKIFFIIWKEIDNELIQLYIENTNGLEGRAFFPYQYFGNRYEGGGITPFLNMDGPQSETIDARKEGFITRVRMNTVPGLSPDDTGESDGRYEDSVNQGGNIISFDQRYDYCWELLKNDERCEVFTPAGDKNAKVCKWTYNSDQ</sequence>
<evidence type="ECO:0000313" key="2">
    <source>
        <dbReference type="EMBL" id="CAG5111492.1"/>
    </source>
</evidence>
<keyword evidence="1" id="KW-0472">Membrane</keyword>
<proteinExistence type="predicted"/>
<keyword evidence="1" id="KW-0812">Transmembrane</keyword>
<name>A0ABN7T357_OIKDI</name>
<accession>A0ABN7T357</accession>
<feature type="transmembrane region" description="Helical" evidence="1">
    <location>
        <begin position="33"/>
        <end position="56"/>
    </location>
</feature>
<dbReference type="EMBL" id="OU015567">
    <property type="protein sequence ID" value="CAG5111492.1"/>
    <property type="molecule type" value="Genomic_DNA"/>
</dbReference>
<evidence type="ECO:0000313" key="3">
    <source>
        <dbReference type="Proteomes" id="UP001158576"/>
    </source>
</evidence>
<dbReference type="InterPro" id="IPR032075">
    <property type="entry name" value="PI-PLC-C1"/>
</dbReference>
<evidence type="ECO:0000256" key="1">
    <source>
        <dbReference type="SAM" id="Phobius"/>
    </source>
</evidence>
<dbReference type="SUPFAM" id="SSF51695">
    <property type="entry name" value="PLC-like phosphodiesterases"/>
    <property type="match status" value="1"/>
</dbReference>
<keyword evidence="1" id="KW-1133">Transmembrane helix</keyword>
<keyword evidence="3" id="KW-1185">Reference proteome</keyword>
<organism evidence="2 3">
    <name type="scientific">Oikopleura dioica</name>
    <name type="common">Tunicate</name>
    <dbReference type="NCBI Taxonomy" id="34765"/>
    <lineage>
        <taxon>Eukaryota</taxon>
        <taxon>Metazoa</taxon>
        <taxon>Chordata</taxon>
        <taxon>Tunicata</taxon>
        <taxon>Appendicularia</taxon>
        <taxon>Copelata</taxon>
        <taxon>Oikopleuridae</taxon>
        <taxon>Oikopleura</taxon>
    </lineage>
</organism>
<protein>
    <submittedName>
        <fullName evidence="2">Oidioi.mRNA.OKI2018_I69.chr2.g5796.t1.cds</fullName>
    </submittedName>
</protein>
<reference evidence="2 3" key="1">
    <citation type="submission" date="2021-04" db="EMBL/GenBank/DDBJ databases">
        <authorList>
            <person name="Bliznina A."/>
        </authorList>
    </citation>
    <scope>NUCLEOTIDE SEQUENCE [LARGE SCALE GENOMIC DNA]</scope>
</reference>
<dbReference type="InterPro" id="IPR017946">
    <property type="entry name" value="PLC-like_Pdiesterase_TIM-brl"/>
</dbReference>
<dbReference type="Pfam" id="PF16670">
    <property type="entry name" value="PI-PLC-C1"/>
    <property type="match status" value="1"/>
</dbReference>
<gene>
    <name evidence="2" type="ORF">OKIOD_LOCUS14561</name>
</gene>
<dbReference type="Gene3D" id="3.20.20.190">
    <property type="entry name" value="Phosphatidylinositol (PI) phosphodiesterase"/>
    <property type="match status" value="1"/>
</dbReference>